<evidence type="ECO:0008006" key="9">
    <source>
        <dbReference type="Google" id="ProtNLM"/>
    </source>
</evidence>
<dbReference type="InterPro" id="IPR006767">
    <property type="entry name" value="Cwf19-like_C_dom-2"/>
</dbReference>
<sequence>MDHNTSKVLFFGSSDGNFKKIFEKTHDLNKKHNFDFLFCIGDFLPESGTDELEIIDLVEGRINIPITTYFSIGKERLHKRVEEKAIRNNGEICKNLFYIGKSGTLTTSKGIKISCLGGMYEEEQFYCKVLPENTEMKPYIYENEIDGIIKRGKNSDILVTFEWPKDIHKFSCKKMSKTIPGVQFITKVTSYIQPKYHFSSNGSIFYEREPYKSISIEDKQKTNITRFISLGSLDNPDKERSSYAFNITASNSYNTSNALNIPNVTQNPFTEEINTDSKGIKHNLEDSQYTFFWNKGESSNSIKKQKHDTEISKSYDHITKEEEKEVDSNQVPKDCTQIHNKTDHLISNSSKLNKKRYEKENTIPPNYTCKICMQKGHWIQNCPQKKATGSRKHIYNHPKLEFCFFCLSDPRIAQHLITSIGSETYLALPKGPLTTSSTNLPSLSFPGHVLIIPIAHVPTINAIEEVNRDKTREEMERYRISINEMFKSKGCDTVAFEISRINGIHLHRQVIPIKKNLSDELENTFVSMGNEKKYNFEKRDIKKEEENYLRIWLPNNTILVHIIKPETYFDLKFARHVISKVLNLEERSDWKNCVQTNEQESQDSNQFKKHFKDFDFTI</sequence>
<dbReference type="InterPro" id="IPR036265">
    <property type="entry name" value="HIT-like_sf"/>
</dbReference>
<evidence type="ECO:0000313" key="8">
    <source>
        <dbReference type="Proteomes" id="UP000054454"/>
    </source>
</evidence>
<proteinExistence type="predicted"/>
<dbReference type="GO" id="GO:0071014">
    <property type="term" value="C:post-mRNA release spliceosomal complex"/>
    <property type="evidence" value="ECO:0007669"/>
    <property type="project" value="TreeGrafter"/>
</dbReference>
<evidence type="ECO:0000256" key="2">
    <source>
        <dbReference type="ARBA" id="ARBA00022771"/>
    </source>
</evidence>
<accession>A0A0W4ZDJ6</accession>
<organism evidence="7 8">
    <name type="scientific">Pneumocystis carinii (strain B80)</name>
    <name type="common">Rat pneumocystis pneumonia agent</name>
    <name type="synonym">Pneumocystis carinii f. sp. carinii</name>
    <dbReference type="NCBI Taxonomy" id="1408658"/>
    <lineage>
        <taxon>Eukaryota</taxon>
        <taxon>Fungi</taxon>
        <taxon>Dikarya</taxon>
        <taxon>Ascomycota</taxon>
        <taxon>Taphrinomycotina</taxon>
        <taxon>Pneumocystomycetes</taxon>
        <taxon>Pneumocystaceae</taxon>
        <taxon>Pneumocystis</taxon>
    </lineage>
</organism>
<keyword evidence="1" id="KW-0479">Metal-binding</keyword>
<reference evidence="8" key="1">
    <citation type="journal article" date="2016" name="Nat. Commun.">
        <title>Genome analysis of three Pneumocystis species reveals adaptation mechanisms to life exclusively in mammalian hosts.</title>
        <authorList>
            <person name="Ma L."/>
            <person name="Chen Z."/>
            <person name="Huang D.W."/>
            <person name="Kutty G."/>
            <person name="Ishihara M."/>
            <person name="Wang H."/>
            <person name="Abouelleil A."/>
            <person name="Bishop L."/>
            <person name="Davey E."/>
            <person name="Deng R."/>
            <person name="Deng X."/>
            <person name="Fan L."/>
            <person name="Fantoni G."/>
            <person name="Fitzgerald M."/>
            <person name="Gogineni E."/>
            <person name="Goldberg J.M."/>
            <person name="Handley G."/>
            <person name="Hu X."/>
            <person name="Huber C."/>
            <person name="Jiao X."/>
            <person name="Jones K."/>
            <person name="Levin J.Z."/>
            <person name="Liu Y."/>
            <person name="Macdonald P."/>
            <person name="Melnikov A."/>
            <person name="Raley C."/>
            <person name="Sassi M."/>
            <person name="Sherman B.T."/>
            <person name="Song X."/>
            <person name="Sykes S."/>
            <person name="Tran B."/>
            <person name="Walsh L."/>
            <person name="Xia Y."/>
            <person name="Yang J."/>
            <person name="Young S."/>
            <person name="Zeng Q."/>
            <person name="Zheng X."/>
            <person name="Stephens R."/>
            <person name="Nusbaum C."/>
            <person name="Birren B.W."/>
            <person name="Azadi P."/>
            <person name="Lempicki R.A."/>
            <person name="Cuomo C.A."/>
            <person name="Kovacs J.A."/>
        </authorList>
    </citation>
    <scope>NUCLEOTIDE SEQUENCE [LARGE SCALE GENOMIC DNA]</scope>
    <source>
        <strain evidence="8">B80</strain>
    </source>
</reference>
<feature type="domain" description="Zinc knuckle CX2CX3GHX4C" evidence="6">
    <location>
        <begin position="364"/>
        <end position="384"/>
    </location>
</feature>
<dbReference type="Pfam" id="PF04677">
    <property type="entry name" value="CwfJ_C_1"/>
    <property type="match status" value="1"/>
</dbReference>
<name>A0A0W4ZDJ6_PNEC8</name>
<feature type="domain" description="Cwf19-like protein C-terminal" evidence="4">
    <location>
        <begin position="540"/>
        <end position="617"/>
    </location>
</feature>
<dbReference type="Gene3D" id="4.10.60.10">
    <property type="entry name" value="Zinc finger, CCHC-type"/>
    <property type="match status" value="1"/>
</dbReference>
<dbReference type="InterPro" id="IPR040194">
    <property type="entry name" value="Cwf19-like"/>
</dbReference>
<dbReference type="Proteomes" id="UP000054454">
    <property type="component" value="Unassembled WGS sequence"/>
</dbReference>
<dbReference type="InterPro" id="IPR036875">
    <property type="entry name" value="Znf_CCHC_sf"/>
</dbReference>
<dbReference type="InterPro" id="IPR006768">
    <property type="entry name" value="Cwf19-like_C_dom-1"/>
</dbReference>
<feature type="domain" description="Cwf19-like C-terminal" evidence="5">
    <location>
        <begin position="397"/>
        <end position="525"/>
    </location>
</feature>
<dbReference type="AlphaFoldDB" id="A0A0W4ZDJ6"/>
<protein>
    <recommendedName>
        <fullName evidence="9">CCHC-type domain-containing protein</fullName>
    </recommendedName>
</protein>
<evidence type="ECO:0000313" key="7">
    <source>
        <dbReference type="EMBL" id="KTW26449.1"/>
    </source>
</evidence>
<evidence type="ECO:0000259" key="4">
    <source>
        <dbReference type="Pfam" id="PF04676"/>
    </source>
</evidence>
<dbReference type="SUPFAM" id="SSF57756">
    <property type="entry name" value="Retrovirus zinc finger-like domains"/>
    <property type="match status" value="1"/>
</dbReference>
<dbReference type="GeneID" id="28937655"/>
<dbReference type="PANTHER" id="PTHR12072">
    <property type="entry name" value="CWF19, CELL CYCLE CONTROL PROTEIN"/>
    <property type="match status" value="1"/>
</dbReference>
<dbReference type="Pfam" id="PF13696">
    <property type="entry name" value="zf-CCHC_2"/>
    <property type="match status" value="1"/>
</dbReference>
<keyword evidence="3" id="KW-0862">Zinc</keyword>
<dbReference type="GO" id="GO:0061632">
    <property type="term" value="F:RNA lariat debranching enzyme activator activity"/>
    <property type="evidence" value="ECO:0007669"/>
    <property type="project" value="TreeGrafter"/>
</dbReference>
<comment type="caution">
    <text evidence="7">The sequence shown here is derived from an EMBL/GenBank/DDBJ whole genome shotgun (WGS) entry which is preliminary data.</text>
</comment>
<evidence type="ECO:0000256" key="1">
    <source>
        <dbReference type="ARBA" id="ARBA00022723"/>
    </source>
</evidence>
<gene>
    <name evidence="7" type="ORF">T552_02928</name>
</gene>
<dbReference type="CDD" id="cd07380">
    <property type="entry name" value="MPP_CWF19_N"/>
    <property type="match status" value="1"/>
</dbReference>
<dbReference type="GO" id="GO:0000398">
    <property type="term" value="P:mRNA splicing, via spliceosome"/>
    <property type="evidence" value="ECO:0007669"/>
    <property type="project" value="TreeGrafter"/>
</dbReference>
<evidence type="ECO:0000259" key="6">
    <source>
        <dbReference type="Pfam" id="PF13696"/>
    </source>
</evidence>
<evidence type="ECO:0000256" key="3">
    <source>
        <dbReference type="ARBA" id="ARBA00022833"/>
    </source>
</evidence>
<dbReference type="InterPro" id="IPR025829">
    <property type="entry name" value="Zn_knuckle_CX2CX3GHX4C"/>
</dbReference>
<dbReference type="OrthoDB" id="444325at2759"/>
<dbReference type="EMBL" id="LFVZ01000013">
    <property type="protein sequence ID" value="KTW26449.1"/>
    <property type="molecule type" value="Genomic_DNA"/>
</dbReference>
<dbReference type="SUPFAM" id="SSF54197">
    <property type="entry name" value="HIT-like"/>
    <property type="match status" value="1"/>
</dbReference>
<keyword evidence="2" id="KW-0863">Zinc-finger</keyword>
<keyword evidence="8" id="KW-1185">Reference proteome</keyword>
<dbReference type="VEuPathDB" id="FungiDB:T552_02928"/>
<dbReference type="GO" id="GO:0008270">
    <property type="term" value="F:zinc ion binding"/>
    <property type="evidence" value="ECO:0007669"/>
    <property type="project" value="UniProtKB-KW"/>
</dbReference>
<dbReference type="GO" id="GO:0003676">
    <property type="term" value="F:nucleic acid binding"/>
    <property type="evidence" value="ECO:0007669"/>
    <property type="project" value="InterPro"/>
</dbReference>
<dbReference type="Pfam" id="PF04676">
    <property type="entry name" value="CwfJ_C_2"/>
    <property type="match status" value="1"/>
</dbReference>
<dbReference type="PANTHER" id="PTHR12072:SF4">
    <property type="entry name" value="CWF19-LIKE PROTEIN 1"/>
    <property type="match status" value="1"/>
</dbReference>
<dbReference type="RefSeq" id="XP_018224897.1">
    <property type="nucleotide sequence ID" value="XM_018371452.1"/>
</dbReference>
<evidence type="ECO:0000259" key="5">
    <source>
        <dbReference type="Pfam" id="PF04677"/>
    </source>
</evidence>